<dbReference type="NCBIfam" id="NF006592">
    <property type="entry name" value="PRK09125.1"/>
    <property type="match status" value="1"/>
</dbReference>
<evidence type="ECO:0000256" key="2">
    <source>
        <dbReference type="ARBA" id="ARBA00022705"/>
    </source>
</evidence>
<reference evidence="6 7" key="1">
    <citation type="submission" date="2022-11" db="EMBL/GenBank/DDBJ databases">
        <title>Desulfobotulus tamanensis H1 sp. nov. - anaerobic, alkaliphilic, sulphate reducing bacterium isolated from terrestrial mud volcano.</title>
        <authorList>
            <person name="Frolova A."/>
            <person name="Merkel A.Y."/>
            <person name="Slobodkin A.I."/>
        </authorList>
    </citation>
    <scope>NUCLEOTIDE SEQUENCE [LARGE SCALE GENOMIC DNA]</scope>
    <source>
        <strain evidence="6 7">H1</strain>
    </source>
</reference>
<dbReference type="PANTHER" id="PTHR47810">
    <property type="entry name" value="DNA LIGASE"/>
    <property type="match status" value="1"/>
</dbReference>
<dbReference type="InterPro" id="IPR050326">
    <property type="entry name" value="NAD_dep_DNA_ligaseB"/>
</dbReference>
<keyword evidence="4" id="KW-0234">DNA repair</keyword>
<dbReference type="GO" id="GO:0003910">
    <property type="term" value="F:DNA ligase (ATP) activity"/>
    <property type="evidence" value="ECO:0007669"/>
    <property type="project" value="UniProtKB-EC"/>
</dbReference>
<evidence type="ECO:0000313" key="7">
    <source>
        <dbReference type="Proteomes" id="UP001209681"/>
    </source>
</evidence>
<dbReference type="Pfam" id="PF14743">
    <property type="entry name" value="DNA_ligase_OB_2"/>
    <property type="match status" value="1"/>
</dbReference>
<comment type="caution">
    <text evidence="6">The sequence shown here is derived from an EMBL/GenBank/DDBJ whole genome shotgun (WGS) entry which is preliminary data.</text>
</comment>
<dbReference type="InterPro" id="IPR029319">
    <property type="entry name" value="DNA_ligase_OB"/>
</dbReference>
<organism evidence="6 7">
    <name type="scientific">Desulfobotulus pelophilus</name>
    <dbReference type="NCBI Taxonomy" id="2823377"/>
    <lineage>
        <taxon>Bacteria</taxon>
        <taxon>Pseudomonadati</taxon>
        <taxon>Thermodesulfobacteriota</taxon>
        <taxon>Desulfobacteria</taxon>
        <taxon>Desulfobacterales</taxon>
        <taxon>Desulfobacteraceae</taxon>
        <taxon>Desulfobotulus</taxon>
    </lineage>
</organism>
<evidence type="ECO:0000256" key="1">
    <source>
        <dbReference type="ARBA" id="ARBA00022598"/>
    </source>
</evidence>
<gene>
    <name evidence="6" type="ORF">OOT00_07740</name>
</gene>
<keyword evidence="3" id="KW-0227">DNA damage</keyword>
<evidence type="ECO:0000256" key="4">
    <source>
        <dbReference type="ARBA" id="ARBA00023204"/>
    </source>
</evidence>
<dbReference type="Proteomes" id="UP001209681">
    <property type="component" value="Unassembled WGS sequence"/>
</dbReference>
<name>A0ABT3N8T9_9BACT</name>
<dbReference type="SUPFAM" id="SSF56091">
    <property type="entry name" value="DNA ligase/mRNA capping enzyme, catalytic domain"/>
    <property type="match status" value="1"/>
</dbReference>
<dbReference type="Gene3D" id="3.30.1490.70">
    <property type="match status" value="1"/>
</dbReference>
<evidence type="ECO:0000256" key="3">
    <source>
        <dbReference type="ARBA" id="ARBA00022763"/>
    </source>
</evidence>
<proteinExistence type="predicted"/>
<keyword evidence="1 6" id="KW-0436">Ligase</keyword>
<dbReference type="CDD" id="cd08041">
    <property type="entry name" value="OBF_kDNA_ligase_like"/>
    <property type="match status" value="1"/>
</dbReference>
<dbReference type="PROSITE" id="PS00333">
    <property type="entry name" value="DNA_LIGASE_A2"/>
    <property type="match status" value="1"/>
</dbReference>
<dbReference type="Gene3D" id="2.40.50.140">
    <property type="entry name" value="Nucleic acid-binding proteins"/>
    <property type="match status" value="1"/>
</dbReference>
<dbReference type="InterPro" id="IPR012340">
    <property type="entry name" value="NA-bd_OB-fold"/>
</dbReference>
<dbReference type="EMBL" id="JAPFPW010000007">
    <property type="protein sequence ID" value="MCW7753873.1"/>
    <property type="molecule type" value="Genomic_DNA"/>
</dbReference>
<evidence type="ECO:0000313" key="6">
    <source>
        <dbReference type="EMBL" id="MCW7753873.1"/>
    </source>
</evidence>
<dbReference type="EC" id="6.5.1.1" evidence="6"/>
<sequence length="259" mass="29236">MDHEPMRPHVYTEGAVVDGWWMSEKLDGIRAYWDGRNLWSRNGTPFHPPEFFVAGLPPFAVEGELWAGRQSFEKTASMVMKQYPHEGWKDIRMGIFDLPGDPEPFRIRIGKAVAWFTENPSDSAFVIDQKPVKDTRHLAEELAFIEGMGGEGLIVRDPDALYEKGRSAQILKVKSSEDGEALVLAHVPGRGRNSGKMGSLFVRELESGKEFRIGSGFTDQNREQPPPVGSVITFQYYGRYDSGIPKFASFVRIRQDHGF</sequence>
<keyword evidence="2" id="KW-0235">DNA replication</keyword>
<keyword evidence="7" id="KW-1185">Reference proteome</keyword>
<accession>A0ABT3N8T9</accession>
<dbReference type="InterPro" id="IPR016059">
    <property type="entry name" value="DNA_ligase_ATP-dep_CS"/>
</dbReference>
<dbReference type="CDD" id="cd07896">
    <property type="entry name" value="Adenylation_kDNA_ligase_like"/>
    <property type="match status" value="1"/>
</dbReference>
<dbReference type="SUPFAM" id="SSF50249">
    <property type="entry name" value="Nucleic acid-binding proteins"/>
    <property type="match status" value="1"/>
</dbReference>
<protein>
    <submittedName>
        <fullName evidence="6">DNA ligase</fullName>
        <ecNumber evidence="6">6.5.1.1</ecNumber>
    </submittedName>
</protein>
<dbReference type="Gene3D" id="3.30.470.30">
    <property type="entry name" value="DNA ligase/mRNA capping enzyme"/>
    <property type="match status" value="1"/>
</dbReference>
<evidence type="ECO:0000259" key="5">
    <source>
        <dbReference type="Pfam" id="PF14743"/>
    </source>
</evidence>
<feature type="domain" description="DNA ligase OB-like" evidence="5">
    <location>
        <begin position="188"/>
        <end position="254"/>
    </location>
</feature>
<dbReference type="PANTHER" id="PTHR47810:SF1">
    <property type="entry name" value="DNA LIGASE B"/>
    <property type="match status" value="1"/>
</dbReference>